<feature type="domain" description="F-box" evidence="1">
    <location>
        <begin position="10"/>
        <end position="45"/>
    </location>
</feature>
<sequence>MVSGSPLDIISTLTDVLLVLIISNLTFKEALRTSVLSPRWRNLCRETRHVTFDEAVITQTYPEGLYEDEKRAEFVGYALDWVSNFTGGVLETFELSFHRPIGYEVEMRTLIDFAAAKNVKNLVLDFADRLWVNRDEVEASFEVTMIQIPESVYHLTELVKLKLLACRFDASRLAVAGSVEFLYFGWMSLAMITSLLPRAPLLESLQIKNCWNVGLGAITGVNNRLMKLVLKNSVFAVQTTSLDLPSILIFKYAGRLHSFMLSNVNRGMDEVSLDFGQESQYHAGLGTQFCDLLCNLAPAKTVTICQYVIQVIQDNVNPFHLRADMEARRLVLKTTLRPREFIGIRKMIKSCPYLETLTFHLVVGTPVQMEMIEIVANAYWMEAILHPCLKNTLKYIEVWNFTGEFYQRQLLQNLILMSRVLERVNLYKPIGLAVEYVNRIQEEADRVARFQASSANLEVSLY</sequence>
<dbReference type="GeneID" id="104789840"/>
<evidence type="ECO:0000313" key="3">
    <source>
        <dbReference type="RefSeq" id="XP_010513783.1"/>
    </source>
</evidence>
<protein>
    <submittedName>
        <fullName evidence="3">F-box protein At3g62230-like</fullName>
    </submittedName>
</protein>
<evidence type="ECO:0000313" key="2">
    <source>
        <dbReference type="Proteomes" id="UP000694864"/>
    </source>
</evidence>
<accession>A0ABM0ZCF7</accession>
<dbReference type="PANTHER" id="PTHR31900">
    <property type="entry name" value="F-BOX/RNI SUPERFAMILY PROTEIN-RELATED"/>
    <property type="match status" value="1"/>
</dbReference>
<proteinExistence type="predicted"/>
<dbReference type="InterPro" id="IPR050232">
    <property type="entry name" value="FBL13/AtMIF1-like"/>
</dbReference>
<dbReference type="InterPro" id="IPR036047">
    <property type="entry name" value="F-box-like_dom_sf"/>
</dbReference>
<dbReference type="RefSeq" id="XP_010513783.1">
    <property type="nucleotide sequence ID" value="XM_010515481.1"/>
</dbReference>
<dbReference type="SUPFAM" id="SSF52047">
    <property type="entry name" value="RNI-like"/>
    <property type="match status" value="1"/>
</dbReference>
<name>A0ABM0ZCF7_CAMSA</name>
<gene>
    <name evidence="3" type="primary">LOC104789840</name>
</gene>
<dbReference type="InterPro" id="IPR001810">
    <property type="entry name" value="F-box_dom"/>
</dbReference>
<dbReference type="SUPFAM" id="SSF81383">
    <property type="entry name" value="F-box domain"/>
    <property type="match status" value="1"/>
</dbReference>
<dbReference type="Pfam" id="PF00646">
    <property type="entry name" value="F-box"/>
    <property type="match status" value="1"/>
</dbReference>
<dbReference type="Proteomes" id="UP000694864">
    <property type="component" value="Chromosome 5"/>
</dbReference>
<organism evidence="2 3">
    <name type="scientific">Camelina sativa</name>
    <name type="common">False flax</name>
    <name type="synonym">Myagrum sativum</name>
    <dbReference type="NCBI Taxonomy" id="90675"/>
    <lineage>
        <taxon>Eukaryota</taxon>
        <taxon>Viridiplantae</taxon>
        <taxon>Streptophyta</taxon>
        <taxon>Embryophyta</taxon>
        <taxon>Tracheophyta</taxon>
        <taxon>Spermatophyta</taxon>
        <taxon>Magnoliopsida</taxon>
        <taxon>eudicotyledons</taxon>
        <taxon>Gunneridae</taxon>
        <taxon>Pentapetalae</taxon>
        <taxon>rosids</taxon>
        <taxon>malvids</taxon>
        <taxon>Brassicales</taxon>
        <taxon>Brassicaceae</taxon>
        <taxon>Camelineae</taxon>
        <taxon>Camelina</taxon>
    </lineage>
</organism>
<reference evidence="3" key="2">
    <citation type="submission" date="2025-08" db="UniProtKB">
        <authorList>
            <consortium name="RefSeq"/>
        </authorList>
    </citation>
    <scope>IDENTIFICATION</scope>
    <source>
        <tissue evidence="3">Leaf</tissue>
    </source>
</reference>
<reference evidence="2" key="1">
    <citation type="journal article" date="2014" name="Nat. Commun.">
        <title>The emerging biofuel crop Camelina sativa retains a highly undifferentiated hexaploid genome structure.</title>
        <authorList>
            <person name="Kagale S."/>
            <person name="Koh C."/>
            <person name="Nixon J."/>
            <person name="Bollina V."/>
            <person name="Clarke W.E."/>
            <person name="Tuteja R."/>
            <person name="Spillane C."/>
            <person name="Robinson S.J."/>
            <person name="Links M.G."/>
            <person name="Clarke C."/>
            <person name="Higgins E.E."/>
            <person name="Huebert T."/>
            <person name="Sharpe A.G."/>
            <person name="Parkin I.A."/>
        </authorList>
    </citation>
    <scope>NUCLEOTIDE SEQUENCE [LARGE SCALE GENOMIC DNA]</scope>
    <source>
        <strain evidence="2">cv. DH55</strain>
    </source>
</reference>
<evidence type="ECO:0000259" key="1">
    <source>
        <dbReference type="Pfam" id="PF00646"/>
    </source>
</evidence>
<dbReference type="PANTHER" id="PTHR31900:SF34">
    <property type="entry name" value="EMB|CAB62440.1-RELATED"/>
    <property type="match status" value="1"/>
</dbReference>
<keyword evidence="2" id="KW-1185">Reference proteome</keyword>